<dbReference type="Pfam" id="PF13087">
    <property type="entry name" value="AAA_12"/>
    <property type="match status" value="2"/>
</dbReference>
<feature type="compositionally biased region" description="Basic and acidic residues" evidence="1">
    <location>
        <begin position="650"/>
        <end position="665"/>
    </location>
</feature>
<feature type="domain" description="DNA2/NAM7 helicase-like C-terminal" evidence="3">
    <location>
        <begin position="683"/>
        <end position="743"/>
    </location>
</feature>
<dbReference type="GO" id="GO:0016604">
    <property type="term" value="C:nuclear body"/>
    <property type="evidence" value="ECO:0007669"/>
    <property type="project" value="TreeGrafter"/>
</dbReference>
<dbReference type="InterPro" id="IPR041679">
    <property type="entry name" value="DNA2/NAM7-like_C"/>
</dbReference>
<comment type="caution">
    <text evidence="4">The sequence shown here is derived from an EMBL/GenBank/DDBJ whole genome shotgun (WGS) entry which is preliminary data.</text>
</comment>
<dbReference type="CDD" id="cd18042">
    <property type="entry name" value="DEXXQc_SETX"/>
    <property type="match status" value="1"/>
</dbReference>
<feature type="compositionally biased region" description="Basic and acidic residues" evidence="1">
    <location>
        <begin position="602"/>
        <end position="614"/>
    </location>
</feature>
<dbReference type="PANTHER" id="PTHR10887">
    <property type="entry name" value="DNA2/NAM7 HELICASE FAMILY"/>
    <property type="match status" value="1"/>
</dbReference>
<dbReference type="Proteomes" id="UP000826195">
    <property type="component" value="Unassembled WGS sequence"/>
</dbReference>
<dbReference type="InterPro" id="IPR045055">
    <property type="entry name" value="DNA2/NAM7-like"/>
</dbReference>
<dbReference type="Gene3D" id="3.40.50.300">
    <property type="entry name" value="P-loop containing nucleotide triphosphate hydrolases"/>
    <property type="match status" value="3"/>
</dbReference>
<dbReference type="GO" id="GO:0001147">
    <property type="term" value="F:transcription termination site sequence-specific DNA binding"/>
    <property type="evidence" value="ECO:0007669"/>
    <property type="project" value="TreeGrafter"/>
</dbReference>
<proteinExistence type="predicted"/>
<dbReference type="InterPro" id="IPR041677">
    <property type="entry name" value="DNA2/NAM7_AAA_11"/>
</dbReference>
<accession>A0AAV7IK22</accession>
<dbReference type="GO" id="GO:0006369">
    <property type="term" value="P:termination of RNA polymerase II transcription"/>
    <property type="evidence" value="ECO:0007669"/>
    <property type="project" value="TreeGrafter"/>
</dbReference>
<reference evidence="4 5" key="1">
    <citation type="journal article" date="2021" name="J. Hered.">
        <title>A chromosome-level genome assembly of the parasitoid wasp, Cotesia glomerata (Hymenoptera: Braconidae).</title>
        <authorList>
            <person name="Pinto B.J."/>
            <person name="Weis J.J."/>
            <person name="Gamble T."/>
            <person name="Ode P.J."/>
            <person name="Paul R."/>
            <person name="Zaspel J.M."/>
        </authorList>
    </citation>
    <scope>NUCLEOTIDE SEQUENCE [LARGE SCALE GENOMIC DNA]</scope>
    <source>
        <strain evidence="4">CgM1</strain>
    </source>
</reference>
<dbReference type="GO" id="GO:0004386">
    <property type="term" value="F:helicase activity"/>
    <property type="evidence" value="ECO:0007669"/>
    <property type="project" value="InterPro"/>
</dbReference>
<protein>
    <submittedName>
        <fullName evidence="4">Uncharacterized protein</fullName>
    </submittedName>
</protein>
<gene>
    <name evidence="4" type="ORF">KQX54_008198</name>
</gene>
<feature type="domain" description="DNA2/NAM7 helicase helicase" evidence="2">
    <location>
        <begin position="323"/>
        <end position="411"/>
    </location>
</feature>
<dbReference type="SUPFAM" id="SSF52540">
    <property type="entry name" value="P-loop containing nucleoside triphosphate hydrolases"/>
    <property type="match status" value="2"/>
</dbReference>
<feature type="region of interest" description="Disordered" evidence="1">
    <location>
        <begin position="602"/>
        <end position="636"/>
    </location>
</feature>
<dbReference type="InterPro" id="IPR027417">
    <property type="entry name" value="P-loop_NTPase"/>
</dbReference>
<evidence type="ECO:0000256" key="1">
    <source>
        <dbReference type="SAM" id="MobiDB-lite"/>
    </source>
</evidence>
<evidence type="ECO:0000313" key="5">
    <source>
        <dbReference type="Proteomes" id="UP000826195"/>
    </source>
</evidence>
<dbReference type="CDD" id="cd18808">
    <property type="entry name" value="SF1_C_Upf1"/>
    <property type="match status" value="1"/>
</dbReference>
<organism evidence="4 5">
    <name type="scientific">Cotesia glomerata</name>
    <name type="common">Lepidopteran parasitic wasp</name>
    <name type="synonym">Apanteles glomeratus</name>
    <dbReference type="NCBI Taxonomy" id="32391"/>
    <lineage>
        <taxon>Eukaryota</taxon>
        <taxon>Metazoa</taxon>
        <taxon>Ecdysozoa</taxon>
        <taxon>Arthropoda</taxon>
        <taxon>Hexapoda</taxon>
        <taxon>Insecta</taxon>
        <taxon>Pterygota</taxon>
        <taxon>Neoptera</taxon>
        <taxon>Endopterygota</taxon>
        <taxon>Hymenoptera</taxon>
        <taxon>Apocrita</taxon>
        <taxon>Ichneumonoidea</taxon>
        <taxon>Braconidae</taxon>
        <taxon>Microgastrinae</taxon>
        <taxon>Cotesia</taxon>
    </lineage>
</organism>
<feature type="compositionally biased region" description="Acidic residues" evidence="1">
    <location>
        <begin position="617"/>
        <end position="632"/>
    </location>
</feature>
<feature type="domain" description="DNA2/NAM7 helicase helicase" evidence="2">
    <location>
        <begin position="201"/>
        <end position="307"/>
    </location>
</feature>
<dbReference type="AlphaFoldDB" id="A0AAV7IK22"/>
<keyword evidence="5" id="KW-1185">Reference proteome</keyword>
<evidence type="ECO:0000259" key="3">
    <source>
        <dbReference type="Pfam" id="PF13087"/>
    </source>
</evidence>
<feature type="domain" description="DNA2/NAM7 helicase-like C-terminal" evidence="3">
    <location>
        <begin position="418"/>
        <end position="547"/>
    </location>
</feature>
<evidence type="ECO:0000313" key="4">
    <source>
        <dbReference type="EMBL" id="KAH0554174.1"/>
    </source>
</evidence>
<feature type="compositionally biased region" description="Basic and acidic residues" evidence="1">
    <location>
        <begin position="674"/>
        <end position="690"/>
    </location>
</feature>
<dbReference type="InterPro" id="IPR047187">
    <property type="entry name" value="SF1_C_Upf1"/>
</dbReference>
<dbReference type="Pfam" id="PF13086">
    <property type="entry name" value="AAA_11"/>
    <property type="match status" value="2"/>
</dbReference>
<dbReference type="PANTHER" id="PTHR10887:SF495">
    <property type="entry name" value="HELICASE SENATAXIN ISOFORM X1-RELATED"/>
    <property type="match status" value="1"/>
</dbReference>
<name>A0AAV7IK22_COTGL</name>
<evidence type="ECO:0000259" key="2">
    <source>
        <dbReference type="Pfam" id="PF13086"/>
    </source>
</evidence>
<dbReference type="EMBL" id="JAHXZJ010001119">
    <property type="protein sequence ID" value="KAH0554174.1"/>
    <property type="molecule type" value="Genomic_DNA"/>
</dbReference>
<sequence>MDDKLREELKISEQTSRRDLCEEFLYEIFQWDPLWLDDKKYEETPPPVIDSIEMIPTKLIYSTFEEYRDVMFPFLRHEFWFVLKEDFIEEIKNNKHPKAVKAHVKQSPYSSRSVNNDDYHKIKINVTVTYTLKSKFCSRLQLPSQVELTTVTWVSAHITLIEALCYIPYAELMKPILQPEIEYFKISSVLKTVETATKEVLNEKQAEIMSRIIETVKRKSLGIFLIQGPPGCGKSSVIKNIIATIMKNGNEKRVLVCAPSNKAIDELVLKLLDIQPLLEEQKVPFKIVRLGREDKMNASVKRIYLSNLRYNARTDKFYYYPRRKNEKRDAAYEEFILKKANIITCTLTSSYTSYRMRSVFGRKFEDKLPFCIIDEAAQATELLTLVPVMLDIDKLILVGDPQQLPPTVLSQKAKDYGYDSSLFARAQTIFDDEPEENPIVMLDTQYRMMDSISQWPNRYFYKGLIKNAASVAPLDFCNYKLLNHSFVQVEDAHSNPKEAILVANLVSKLVEEIKLKYPDRKISIGVITPYKDQYKLINSIINPCKKKTQQMKPQKILKRPDQQNDKNIIVKEECENVDNENINEKNSENYVDDKDVEKEKFFEENEDNDNKSVELNDNVDDQLDEDSESNESEDIKILNDTEKVVCADEKRTETKKNKKRNQDKNKCKKGKKNNVNDDKSSEKKEDEKPQKIQVNTVDSFQGSECDIIIMSCVRSEGIGFVKDPNRLNVSLTRAKHSLIMCGNFNTFRRDEMWESLLNDAQSREVYFDLTKDDELKSIIEHVIINRTSL</sequence>
<feature type="region of interest" description="Disordered" evidence="1">
    <location>
        <begin position="650"/>
        <end position="692"/>
    </location>
</feature>